<evidence type="ECO:0000313" key="4">
    <source>
        <dbReference type="Proteomes" id="UP000593663"/>
    </source>
</evidence>
<dbReference type="Pfam" id="PF02604">
    <property type="entry name" value="PhdYeFM_antitox"/>
    <property type="match status" value="1"/>
</dbReference>
<dbReference type="Proteomes" id="UP000593663">
    <property type="component" value="Chromosome 1"/>
</dbReference>
<protein>
    <recommendedName>
        <fullName evidence="2">Antitoxin</fullName>
    </recommendedName>
</protein>
<evidence type="ECO:0000256" key="1">
    <source>
        <dbReference type="ARBA" id="ARBA00009981"/>
    </source>
</evidence>
<dbReference type="Gene3D" id="3.40.1620.10">
    <property type="entry name" value="YefM-like domain"/>
    <property type="match status" value="1"/>
</dbReference>
<dbReference type="SUPFAM" id="SSF143120">
    <property type="entry name" value="YefM-like"/>
    <property type="match status" value="1"/>
</dbReference>
<organism evidence="3 4">
    <name type="scientific">Sphingobium fuliginis (strain ATCC 27551)</name>
    <dbReference type="NCBI Taxonomy" id="336203"/>
    <lineage>
        <taxon>Bacteria</taxon>
        <taxon>Pseudomonadati</taxon>
        <taxon>Pseudomonadota</taxon>
        <taxon>Alphaproteobacteria</taxon>
        <taxon>Sphingomonadales</taxon>
        <taxon>Sphingomonadaceae</taxon>
        <taxon>Sphingobium</taxon>
    </lineage>
</organism>
<gene>
    <name evidence="3" type="ORF">H5V43_00615</name>
</gene>
<dbReference type="KEGG" id="sbar:H5V43_00615"/>
<dbReference type="InterPro" id="IPR006442">
    <property type="entry name" value="Antitoxin_Phd/YefM"/>
</dbReference>
<proteinExistence type="inferred from homology"/>
<dbReference type="EMBL" id="CP060035">
    <property type="protein sequence ID" value="QOT71723.1"/>
    <property type="molecule type" value="Genomic_DNA"/>
</dbReference>
<dbReference type="AlphaFoldDB" id="A0A7M2GGM7"/>
<comment type="function">
    <text evidence="2">Antitoxin component of a type II toxin-antitoxin (TA) system.</text>
</comment>
<name>A0A7M2GGM7_SPHSA</name>
<evidence type="ECO:0000313" key="3">
    <source>
        <dbReference type="EMBL" id="QOT71723.1"/>
    </source>
</evidence>
<sequence>MERAISASDANQRFSELLREVAEGESFTVMSRGRAVARVLPVDRDREQRSIQYLLNFVSGLPIRHAGNWSRDDLYE</sequence>
<comment type="similarity">
    <text evidence="1 2">Belongs to the phD/YefM antitoxin family.</text>
</comment>
<dbReference type="RefSeq" id="WP_025551504.1">
    <property type="nucleotide sequence ID" value="NZ_BATN01000125.1"/>
</dbReference>
<reference evidence="4" key="1">
    <citation type="submission" date="2020-08" db="EMBL/GenBank/DDBJ databases">
        <title>Complete genome sequence of Sphingobium barthaii strain KK22, a high-molecular-weight polycyclic aromatic hydrocarbon-degrading soil bacterium.</title>
        <authorList>
            <person name="Mori J.F."/>
            <person name="Kanaly R.A."/>
        </authorList>
    </citation>
    <scope>NUCLEOTIDE SEQUENCE [LARGE SCALE GENOMIC DNA]</scope>
    <source>
        <strain evidence="4">KK22</strain>
    </source>
</reference>
<evidence type="ECO:0000256" key="2">
    <source>
        <dbReference type="RuleBase" id="RU362080"/>
    </source>
</evidence>
<dbReference type="InterPro" id="IPR036165">
    <property type="entry name" value="YefM-like_sf"/>
</dbReference>
<accession>A0A7M2GGM7</accession>
<dbReference type="NCBIfam" id="TIGR01552">
    <property type="entry name" value="phd_fam"/>
    <property type="match status" value="1"/>
</dbReference>